<comment type="similarity">
    <text evidence="1">In the N-terminal section; belongs to the CRISPR-associated nuclease Cas3-HD family.</text>
</comment>
<evidence type="ECO:0000256" key="3">
    <source>
        <dbReference type="ARBA" id="ARBA00022722"/>
    </source>
</evidence>
<dbReference type="InterPro" id="IPR014001">
    <property type="entry name" value="Helicase_ATP-bd"/>
</dbReference>
<dbReference type="InterPro" id="IPR027417">
    <property type="entry name" value="P-loop_NTPase"/>
</dbReference>
<dbReference type="InterPro" id="IPR038257">
    <property type="entry name" value="CRISPR-assoc_Cas3_HD_sf"/>
</dbReference>
<feature type="domain" description="HD Cas3-type" evidence="13">
    <location>
        <begin position="8"/>
        <end position="216"/>
    </location>
</feature>
<evidence type="ECO:0000256" key="8">
    <source>
        <dbReference type="ARBA" id="ARBA00022840"/>
    </source>
</evidence>
<dbReference type="GO" id="GO:0016787">
    <property type="term" value="F:hydrolase activity"/>
    <property type="evidence" value="ECO:0007669"/>
    <property type="project" value="UniProtKB-KW"/>
</dbReference>
<dbReference type="GO" id="GO:0004519">
    <property type="term" value="F:endonuclease activity"/>
    <property type="evidence" value="ECO:0007669"/>
    <property type="project" value="UniProtKB-KW"/>
</dbReference>
<dbReference type="Gene3D" id="3.40.50.300">
    <property type="entry name" value="P-loop containing nucleotide triphosphate hydrolases"/>
    <property type="match status" value="2"/>
</dbReference>
<name>A0A0P1MZT9_9BACT</name>
<evidence type="ECO:0000256" key="1">
    <source>
        <dbReference type="ARBA" id="ARBA00006847"/>
    </source>
</evidence>
<dbReference type="STRING" id="1633631.GCA_001442925_01926"/>
<keyword evidence="9" id="KW-0051">Antiviral defense</keyword>
<dbReference type="PROSITE" id="PS51643">
    <property type="entry name" value="HD_CAS3"/>
    <property type="match status" value="1"/>
</dbReference>
<keyword evidence="5" id="KW-0547">Nucleotide-binding</keyword>
<accession>A0A0P1MD77</accession>
<dbReference type="InterPro" id="IPR001650">
    <property type="entry name" value="Helicase_C-like"/>
</dbReference>
<dbReference type="GO" id="GO:0051607">
    <property type="term" value="P:defense response to virus"/>
    <property type="evidence" value="ECO:0007669"/>
    <property type="project" value="UniProtKB-KW"/>
</dbReference>
<evidence type="ECO:0000256" key="10">
    <source>
        <dbReference type="ARBA" id="ARBA00038437"/>
    </source>
</evidence>
<evidence type="ECO:0000259" key="11">
    <source>
        <dbReference type="PROSITE" id="PS51192"/>
    </source>
</evidence>
<evidence type="ECO:0000259" key="12">
    <source>
        <dbReference type="PROSITE" id="PS51194"/>
    </source>
</evidence>
<reference evidence="14 17" key="2">
    <citation type="submission" date="2015-11" db="EMBL/GenBank/DDBJ databases">
        <authorList>
            <person name="Varghese N."/>
        </authorList>
    </citation>
    <scope>NUCLEOTIDE SEQUENCE [LARGE SCALE GENOMIC DNA]</scope>
    <source>
        <strain evidence="14 17">JGI-8</strain>
    </source>
</reference>
<evidence type="ECO:0000256" key="2">
    <source>
        <dbReference type="ARBA" id="ARBA00009046"/>
    </source>
</evidence>
<dbReference type="GO" id="GO:0005829">
    <property type="term" value="C:cytosol"/>
    <property type="evidence" value="ECO:0007669"/>
    <property type="project" value="TreeGrafter"/>
</dbReference>
<accession>A0A0P1M060</accession>
<dbReference type="PANTHER" id="PTHR47959:SF16">
    <property type="entry name" value="CRISPR-ASSOCIATED NUCLEASE_HELICASE CAS3-RELATED"/>
    <property type="match status" value="1"/>
</dbReference>
<accession>A0A0P1LNR9</accession>
<dbReference type="InterPro" id="IPR054712">
    <property type="entry name" value="Cas3-like_dom"/>
</dbReference>
<feature type="domain" description="Helicase C-terminal" evidence="12">
    <location>
        <begin position="471"/>
        <end position="617"/>
    </location>
</feature>
<dbReference type="Pfam" id="PF00270">
    <property type="entry name" value="DEAD"/>
    <property type="match status" value="1"/>
</dbReference>
<dbReference type="GO" id="GO:0003676">
    <property type="term" value="F:nucleic acid binding"/>
    <property type="evidence" value="ECO:0007669"/>
    <property type="project" value="InterPro"/>
</dbReference>
<evidence type="ECO:0000259" key="13">
    <source>
        <dbReference type="PROSITE" id="PS51643"/>
    </source>
</evidence>
<dbReference type="InterPro" id="IPR006474">
    <property type="entry name" value="Helicase_Cas3_CRISPR-ass_core"/>
</dbReference>
<dbReference type="InterPro" id="IPR011545">
    <property type="entry name" value="DEAD/DEAH_box_helicase_dom"/>
</dbReference>
<dbReference type="EMBL" id="FAOP01000007">
    <property type="protein sequence ID" value="CUU07884.1"/>
    <property type="molecule type" value="Genomic_DNA"/>
</dbReference>
<dbReference type="PROSITE" id="PS51194">
    <property type="entry name" value="HELICASE_CTER"/>
    <property type="match status" value="1"/>
</dbReference>
<feature type="domain" description="Helicase ATP-binding" evidence="11">
    <location>
        <begin position="249"/>
        <end position="443"/>
    </location>
</feature>
<evidence type="ECO:0000313" key="17">
    <source>
        <dbReference type="Proteomes" id="UP000182200"/>
    </source>
</evidence>
<dbReference type="SUPFAM" id="SSF52540">
    <property type="entry name" value="P-loop containing nucleoside triphosphate hydrolases"/>
    <property type="match status" value="1"/>
</dbReference>
<evidence type="ECO:0000256" key="5">
    <source>
        <dbReference type="ARBA" id="ARBA00022741"/>
    </source>
</evidence>
<gene>
    <name evidence="15" type="ORF">JGI4_01931</name>
    <name evidence="14" type="ORF">JGI8_00697</name>
</gene>
<accession>A0A0S4N9F0</accession>
<keyword evidence="17" id="KW-1185">Reference proteome</keyword>
<protein>
    <submittedName>
        <fullName evidence="15">CRISPR-associated endonuclease/helicase Cas3</fullName>
    </submittedName>
</protein>
<dbReference type="SMART" id="SM00487">
    <property type="entry name" value="DEXDc"/>
    <property type="match status" value="1"/>
</dbReference>
<keyword evidence="8" id="KW-0067">ATP-binding</keyword>
<dbReference type="SMART" id="SM00490">
    <property type="entry name" value="HELICc"/>
    <property type="match status" value="1"/>
</dbReference>
<organism evidence="15 16">
    <name type="scientific">Candidatus Kryptonium thompsonii</name>
    <dbReference type="NCBI Taxonomy" id="1633631"/>
    <lineage>
        <taxon>Bacteria</taxon>
        <taxon>Pseudomonadati</taxon>
        <taxon>Candidatus Kryptoniota</taxon>
        <taxon>Candidatus Kryptonium</taxon>
    </lineage>
</organism>
<evidence type="ECO:0000256" key="6">
    <source>
        <dbReference type="ARBA" id="ARBA00022801"/>
    </source>
</evidence>
<evidence type="ECO:0000256" key="9">
    <source>
        <dbReference type="ARBA" id="ARBA00023118"/>
    </source>
</evidence>
<proteinExistence type="inferred from homology"/>
<keyword evidence="3" id="KW-0540">Nuclease</keyword>
<dbReference type="Gene3D" id="1.10.3210.30">
    <property type="match status" value="1"/>
</dbReference>
<evidence type="ECO:0000313" key="14">
    <source>
        <dbReference type="EMBL" id="CUS83360.1"/>
    </source>
</evidence>
<keyword evidence="6" id="KW-0378">Hydrolase</keyword>
<dbReference type="Pfam" id="PF22590">
    <property type="entry name" value="Cas3-like_C_2"/>
    <property type="match status" value="1"/>
</dbReference>
<dbReference type="GO" id="GO:0046872">
    <property type="term" value="F:metal ion binding"/>
    <property type="evidence" value="ECO:0007669"/>
    <property type="project" value="UniProtKB-KW"/>
</dbReference>
<dbReference type="NCBIfam" id="TIGR01596">
    <property type="entry name" value="cas3_HD"/>
    <property type="match status" value="1"/>
</dbReference>
<keyword evidence="15" id="KW-0255">Endonuclease</keyword>
<sequence>MRWKILAKAEPEKTLYEHILDVLKVLSEMMKIYSDVPRLCGEADFWDYVFYALFFHDFGKSAIGFQEALRTGRRWGYRHEIISAGFVSCLEYEDRIKRLIALGIASHHKELDELKKGYSTISQNSPGYERYINALREVGENFDELVEMMKLIPELSQEFIGKRLINFNLPSSVDDLVDVFRFAIKPYEDIKDSEIDRLTWLRLVFMRGFVLGCDYLASSNNFEIPRLGAEISRFIKFEKLNDIQLKLRRADEVRGKDIILVAPTGYGKTEASLFWVESNQDDVMAKRVFYILPYTASINDMFKRFVQYFGGELVGIKHYRAGYFLYKFFRDREYTPEEAKKIASAFVDLSKKIYKQFKLITYLQLLKGIFGVDGFEMELSEMAGGLVVLDEVHSYNAKIIALLVEALKILKNQFGVKVLIMSATFPKFLREIFETEVGIKELVNVDESELRKISRHRINLIDDNILNGVDLIKNFLVKGLRVLVVCNTVKRAQDVYTVLSEYARGKSKLVHSRFALVDRERIEGTLKDENVQLLVGTQAIEVSLDIDFDVLFTDVAPVDRLIQRFGRVNRRGRMDCADVYIFNEYLDEDLKIYEKEILERTIAGLGKVKRINEFDILNLIEDVYSEGFTEKQKKIFEETKESFLRLRSSIVPMFKNPINEEDFNSLTGFVEVVPSYYEDDYLSAYEEGNYFDTVKFYLPLAYSQFFKLAKMGQIYKRQPTVFCRAKYDKELGLLVDEFETNILE</sequence>
<dbReference type="OrthoDB" id="9810236at2"/>
<dbReference type="AlphaFoldDB" id="A0A0P1MZT9"/>
<evidence type="ECO:0000313" key="15">
    <source>
        <dbReference type="EMBL" id="CUU07884.1"/>
    </source>
</evidence>
<dbReference type="RefSeq" id="WP_082349271.1">
    <property type="nucleotide sequence ID" value="NZ_CZVI01000006.1"/>
</dbReference>
<dbReference type="GO" id="GO:0003724">
    <property type="term" value="F:RNA helicase activity"/>
    <property type="evidence" value="ECO:0007669"/>
    <property type="project" value="TreeGrafter"/>
</dbReference>
<dbReference type="PANTHER" id="PTHR47959">
    <property type="entry name" value="ATP-DEPENDENT RNA HELICASE RHLE-RELATED"/>
    <property type="match status" value="1"/>
</dbReference>
<keyword evidence="4" id="KW-0479">Metal-binding</keyword>
<accession>A0A0P1MZT9</accession>
<reference evidence="15 16" key="1">
    <citation type="submission" date="2015-11" db="EMBL/GenBank/DDBJ databases">
        <authorList>
            <person name="Zhang Y."/>
            <person name="Guo Z."/>
        </authorList>
    </citation>
    <scope>NUCLEOTIDE SEQUENCE [LARGE SCALE GENOMIC DNA]</scope>
    <source>
        <strain evidence="15">JGI-4</strain>
    </source>
</reference>
<evidence type="ECO:0000256" key="7">
    <source>
        <dbReference type="ARBA" id="ARBA00022806"/>
    </source>
</evidence>
<evidence type="ECO:0000256" key="4">
    <source>
        <dbReference type="ARBA" id="ARBA00022723"/>
    </source>
</evidence>
<accession>A0A0P1LLI3</accession>
<dbReference type="CDD" id="cd09641">
    <property type="entry name" value="Cas3''_I"/>
    <property type="match status" value="1"/>
</dbReference>
<dbReference type="InterPro" id="IPR050079">
    <property type="entry name" value="DEAD_box_RNA_helicase"/>
</dbReference>
<accession>A0A0P1MH52</accession>
<dbReference type="NCBIfam" id="TIGR01587">
    <property type="entry name" value="cas3_core"/>
    <property type="match status" value="1"/>
</dbReference>
<dbReference type="Proteomes" id="UP000182011">
    <property type="component" value="Unassembled WGS sequence"/>
</dbReference>
<dbReference type="Proteomes" id="UP000182200">
    <property type="component" value="Unassembled WGS sequence"/>
</dbReference>
<dbReference type="InterPro" id="IPR006483">
    <property type="entry name" value="CRISPR-assoc_Cas3_HD"/>
</dbReference>
<keyword evidence="7 15" id="KW-0347">Helicase</keyword>
<evidence type="ECO:0000313" key="16">
    <source>
        <dbReference type="Proteomes" id="UP000182011"/>
    </source>
</evidence>
<dbReference type="PROSITE" id="PS51192">
    <property type="entry name" value="HELICASE_ATP_BIND_1"/>
    <property type="match status" value="1"/>
</dbReference>
<comment type="similarity">
    <text evidence="10">Belongs to the DEAD box helicase family.</text>
</comment>
<comment type="similarity">
    <text evidence="2">In the central section; belongs to the CRISPR-associated helicase Cas3 family.</text>
</comment>
<dbReference type="EMBL" id="CZVI01000006">
    <property type="protein sequence ID" value="CUS83360.1"/>
    <property type="molecule type" value="Genomic_DNA"/>
</dbReference>
<dbReference type="GO" id="GO:0005524">
    <property type="term" value="F:ATP binding"/>
    <property type="evidence" value="ECO:0007669"/>
    <property type="project" value="UniProtKB-KW"/>
</dbReference>